<keyword evidence="4" id="KW-1185">Reference proteome</keyword>
<dbReference type="EMBL" id="JAUSYA010000001">
    <property type="protein sequence ID" value="MDQ0682420.1"/>
    <property type="molecule type" value="Genomic_DNA"/>
</dbReference>
<evidence type="ECO:0000256" key="1">
    <source>
        <dbReference type="SAM" id="MobiDB-lite"/>
    </source>
</evidence>
<evidence type="ECO:0008006" key="5">
    <source>
        <dbReference type="Google" id="ProtNLM"/>
    </source>
</evidence>
<reference evidence="3 4" key="1">
    <citation type="submission" date="2023-07" db="EMBL/GenBank/DDBJ databases">
        <title>Comparative genomics of wheat-associated soil bacteria to identify genetic determinants of phenazine resistance.</title>
        <authorList>
            <person name="Mouncey N."/>
        </authorList>
    </citation>
    <scope>NUCLEOTIDE SEQUENCE [LARGE SCALE GENOMIC DNA]</scope>
    <source>
        <strain evidence="3 4">W4I19-2</strain>
    </source>
</reference>
<comment type="caution">
    <text evidence="3">The sequence shown here is derived from an EMBL/GenBank/DDBJ whole genome shotgun (WGS) entry which is preliminary data.</text>
</comment>
<accession>A0ABU0PVL5</accession>
<protein>
    <recommendedName>
        <fullName evidence="5">Lipoprotein</fullName>
    </recommendedName>
</protein>
<dbReference type="RefSeq" id="WP_307040961.1">
    <property type="nucleotide sequence ID" value="NZ_JAUSYA010000001.1"/>
</dbReference>
<feature type="compositionally biased region" description="Low complexity" evidence="1">
    <location>
        <begin position="29"/>
        <end position="38"/>
    </location>
</feature>
<evidence type="ECO:0000313" key="4">
    <source>
        <dbReference type="Proteomes" id="UP001243364"/>
    </source>
</evidence>
<dbReference type="PROSITE" id="PS51257">
    <property type="entry name" value="PROKAR_LIPOPROTEIN"/>
    <property type="match status" value="1"/>
</dbReference>
<gene>
    <name evidence="3" type="ORF">QFZ56_001383</name>
</gene>
<proteinExistence type="predicted"/>
<keyword evidence="2" id="KW-0732">Signal</keyword>
<feature type="region of interest" description="Disordered" evidence="1">
    <location>
        <begin position="25"/>
        <end position="121"/>
    </location>
</feature>
<sequence>MHRSTTTTATLLAAMAFSALSGCVTVQHPTAPGPAATPARPPLPGPDGRPGTQVVQAPAREALEMAGPPREQEPAAPSAERPRTAAGGPESGSRSRPHARPDRPEHRRRSQPRVEVPDVAAEVRRNTDVCALGETYGGWREDSPEAVICEQTYRR</sequence>
<feature type="chain" id="PRO_5046666797" description="Lipoprotein" evidence="2">
    <location>
        <begin position="22"/>
        <end position="155"/>
    </location>
</feature>
<dbReference type="Proteomes" id="UP001243364">
    <property type="component" value="Unassembled WGS sequence"/>
</dbReference>
<organism evidence="3 4">
    <name type="scientific">Streptomyces achromogenes</name>
    <dbReference type="NCBI Taxonomy" id="67255"/>
    <lineage>
        <taxon>Bacteria</taxon>
        <taxon>Bacillati</taxon>
        <taxon>Actinomycetota</taxon>
        <taxon>Actinomycetes</taxon>
        <taxon>Kitasatosporales</taxon>
        <taxon>Streptomycetaceae</taxon>
        <taxon>Streptomyces</taxon>
    </lineage>
</organism>
<feature type="signal peptide" evidence="2">
    <location>
        <begin position="1"/>
        <end position="21"/>
    </location>
</feature>
<evidence type="ECO:0000313" key="3">
    <source>
        <dbReference type="EMBL" id="MDQ0682420.1"/>
    </source>
</evidence>
<name>A0ABU0PVL5_STRAH</name>
<evidence type="ECO:0000256" key="2">
    <source>
        <dbReference type="SAM" id="SignalP"/>
    </source>
</evidence>